<dbReference type="RefSeq" id="XP_046587490.1">
    <property type="nucleotide sequence ID" value="XM_046731534.1"/>
</dbReference>
<protein>
    <recommendedName>
        <fullName evidence="4">RBR-type E3 ubiquitin transferase</fullName>
        <ecNumber evidence="4">2.3.2.31</ecNumber>
    </recommendedName>
</protein>
<dbReference type="RefSeq" id="XP_015519197.1">
    <property type="nucleotide sequence ID" value="XM_015663711.1"/>
</dbReference>
<evidence type="ECO:0000256" key="1">
    <source>
        <dbReference type="ARBA" id="ARBA00001798"/>
    </source>
</evidence>
<keyword evidence="12 17" id="KW-1133">Transmembrane helix</keyword>
<feature type="transmembrane region" description="Helical" evidence="17">
    <location>
        <begin position="388"/>
        <end position="419"/>
    </location>
</feature>
<dbReference type="FunFam" id="1.20.120.1750:FF:000001">
    <property type="entry name" value="RBR-type E3 ubiquitin transferase"/>
    <property type="match status" value="1"/>
</dbReference>
<feature type="region of interest" description="Disordered" evidence="16">
    <location>
        <begin position="665"/>
        <end position="725"/>
    </location>
</feature>
<dbReference type="Gene3D" id="1.20.120.1750">
    <property type="match status" value="1"/>
</dbReference>
<feature type="compositionally biased region" description="Polar residues" evidence="16">
    <location>
        <begin position="71"/>
        <end position="82"/>
    </location>
</feature>
<evidence type="ECO:0000256" key="8">
    <source>
        <dbReference type="ARBA" id="ARBA00022737"/>
    </source>
</evidence>
<dbReference type="Gene3D" id="2.20.25.20">
    <property type="match status" value="1"/>
</dbReference>
<keyword evidence="8" id="KW-0677">Repeat</keyword>
<dbReference type="PANTHER" id="PTHR11685">
    <property type="entry name" value="RBR FAMILY RING FINGER AND IBR DOMAIN-CONTAINING"/>
    <property type="match status" value="1"/>
</dbReference>
<evidence type="ECO:0000313" key="21">
    <source>
        <dbReference type="RefSeq" id="XP_015519197.1"/>
    </source>
</evidence>
<dbReference type="GO" id="GO:0016567">
    <property type="term" value="P:protein ubiquitination"/>
    <property type="evidence" value="ECO:0007669"/>
    <property type="project" value="InterPro"/>
</dbReference>
<dbReference type="SMART" id="SM00647">
    <property type="entry name" value="IBR"/>
    <property type="match status" value="2"/>
</dbReference>
<accession>A0A6J0BYJ2</accession>
<dbReference type="SMART" id="SM00184">
    <property type="entry name" value="RING"/>
    <property type="match status" value="2"/>
</dbReference>
<dbReference type="CDD" id="cd20355">
    <property type="entry name" value="Rcat_RBR_RNF19"/>
    <property type="match status" value="1"/>
</dbReference>
<name>A0A6J0BYJ2_NEOLC</name>
<dbReference type="InterPro" id="IPR013083">
    <property type="entry name" value="Znf_RING/FYVE/PHD"/>
</dbReference>
<feature type="region of interest" description="Disordered" evidence="16">
    <location>
        <begin position="635"/>
        <end position="654"/>
    </location>
</feature>
<organism evidence="20 23">
    <name type="scientific">Neodiprion lecontei</name>
    <name type="common">Redheaded pine sawfly</name>
    <dbReference type="NCBI Taxonomy" id="441921"/>
    <lineage>
        <taxon>Eukaryota</taxon>
        <taxon>Metazoa</taxon>
        <taxon>Ecdysozoa</taxon>
        <taxon>Arthropoda</taxon>
        <taxon>Hexapoda</taxon>
        <taxon>Insecta</taxon>
        <taxon>Pterygota</taxon>
        <taxon>Neoptera</taxon>
        <taxon>Endopterygota</taxon>
        <taxon>Hymenoptera</taxon>
        <taxon>Tenthredinoidea</taxon>
        <taxon>Diprionidae</taxon>
        <taxon>Diprioninae</taxon>
        <taxon>Neodiprion</taxon>
    </lineage>
</organism>
<dbReference type="FunFam" id="3.30.40.10:FF:000052">
    <property type="entry name" value="RBR-type E3 ubiquitin transferase"/>
    <property type="match status" value="1"/>
</dbReference>
<feature type="domain" description="RING-type" evidence="18">
    <location>
        <begin position="110"/>
        <end position="158"/>
    </location>
</feature>
<dbReference type="Gene3D" id="3.30.40.10">
    <property type="entry name" value="Zinc/RING finger domain, C3HC4 (zinc finger)"/>
    <property type="match status" value="1"/>
</dbReference>
<evidence type="ECO:0000313" key="20">
    <source>
        <dbReference type="Proteomes" id="UP000829291"/>
    </source>
</evidence>
<comment type="subcellular location">
    <subcellularLocation>
        <location evidence="2">Membrane</location>
        <topology evidence="2">Multi-pass membrane protein</topology>
    </subcellularLocation>
</comment>
<keyword evidence="9 15" id="KW-0863">Zinc-finger</keyword>
<dbReference type="Proteomes" id="UP000829291">
    <property type="component" value="Chromosome 1"/>
</dbReference>
<evidence type="ECO:0000256" key="4">
    <source>
        <dbReference type="ARBA" id="ARBA00012251"/>
    </source>
</evidence>
<feature type="compositionally biased region" description="Low complexity" evidence="16">
    <location>
        <begin position="700"/>
        <end position="714"/>
    </location>
</feature>
<dbReference type="GO" id="GO:0061630">
    <property type="term" value="F:ubiquitin protein ligase activity"/>
    <property type="evidence" value="ECO:0007669"/>
    <property type="project" value="UniProtKB-EC"/>
</dbReference>
<evidence type="ECO:0000256" key="12">
    <source>
        <dbReference type="ARBA" id="ARBA00022989"/>
    </source>
</evidence>
<dbReference type="AlphaFoldDB" id="A0A6J0BYJ2"/>
<dbReference type="GeneID" id="107223879"/>
<keyword evidence="7" id="KW-0479">Metal-binding</keyword>
<evidence type="ECO:0000256" key="11">
    <source>
        <dbReference type="ARBA" id="ARBA00022833"/>
    </source>
</evidence>
<dbReference type="RefSeq" id="XP_046587487.1">
    <property type="nucleotide sequence ID" value="XM_046731531.1"/>
</dbReference>
<keyword evidence="11" id="KW-0862">Zinc</keyword>
<sequence length="950" mass="103192">MRKEVENGGGCNGAASRPRRLLPRFSLRRLLYSSPLLGRRFARASSSSNRTAKAKDAVDGRTGDVEKGETRGTSVSSQPQSHTIDMQYVTSKSSVPTNAGTSLENGLMECPLCLAELSAESFPVVQSCDHRSCYDCYQQYLKVEISESRVNIACPECSELLHPTDIRMILNDQAQFEKYEDFMVRRVLAVEPDTRWCPAPDCSFAVIATGCASCPKLRCERLGCDSYFCYHCKAKWHPNQTCDAARAQRSQYYDRSSSLSFSQSDSQHRDDIKPCPRCQVLIVKMDDGSCNHMTCAVCGAEFCWLCMKEISDLHYLSPSGCTFWGKKPWSRKKKILWQLGTLVGAPVGIGLVAGIAVPAMIIGIPVWVGRKLYTRYENANKHKRNAFIAGGVTASVLVSPVLAGLAVGIGVPILLFYVYGVVPVSLCRSGGCGVSTNGAGVRFDFDDENELMGAFGNKNTGDASSIDAASHRGANPSIGEASLSLGSGSQLNDQDVATYNYIVSAGASLAASIASTLLPGGQRLEVQADVASTQRFSLSSETASAATSLSEKSVNASIAPDDGAASTRALAGSVLNFKVDTGTASGVRNTDGDPEAGTTAENHVDTAGQAASLSSLEELASGLAKRARRRPILDRQLSDSSSWTTCGEDGGSERVRFDDHVSFIEADQEAGPSSSCNTGNRGPGRRKRNKDHDQEIEIASRSPSNPRSSNNDSNVDAAAEDHPRERVNVATLRSVFFHNGSTFEREKRLPVIEEPCPIEKRQNRVVKEAKTLIASRPTHSADVEVAGIPQRLHHVIKEEMPTMASILTPLPDVEVPELPQRSYHVTKEETPCMASISPPLPDVEVPEIASRPNHVVTEEIPSIATRPMQIEIEEPKIATKYNHIIDKERQPAIASQPANVMDEKIICPVASEHGHVLEVEKSCPRASHYQLRQSYCENDNVRIKEDNSHC</sequence>
<gene>
    <name evidence="21 22 23 24" type="primary">LOC107223879</name>
</gene>
<dbReference type="InterPro" id="IPR031127">
    <property type="entry name" value="E3_UB_ligase_RBR"/>
</dbReference>
<evidence type="ECO:0000256" key="6">
    <source>
        <dbReference type="ARBA" id="ARBA00022692"/>
    </source>
</evidence>
<dbReference type="GO" id="GO:0016020">
    <property type="term" value="C:membrane"/>
    <property type="evidence" value="ECO:0007669"/>
    <property type="project" value="UniProtKB-SubCell"/>
</dbReference>
<keyword evidence="6 17" id="KW-0812">Transmembrane</keyword>
<dbReference type="Pfam" id="PF01485">
    <property type="entry name" value="IBR"/>
    <property type="match status" value="1"/>
</dbReference>
<dbReference type="RefSeq" id="XP_046587496.1">
    <property type="nucleotide sequence ID" value="XM_046731540.1"/>
</dbReference>
<evidence type="ECO:0000256" key="15">
    <source>
        <dbReference type="PROSITE-ProRule" id="PRU00175"/>
    </source>
</evidence>
<dbReference type="Pfam" id="PF22191">
    <property type="entry name" value="IBR_1"/>
    <property type="match status" value="1"/>
</dbReference>
<evidence type="ECO:0000256" key="7">
    <source>
        <dbReference type="ARBA" id="ARBA00022723"/>
    </source>
</evidence>
<dbReference type="FunFam" id="2.20.25.20:FF:000004">
    <property type="entry name" value="RBR-type E3 ubiquitin transferase"/>
    <property type="match status" value="1"/>
</dbReference>
<evidence type="ECO:0000256" key="10">
    <source>
        <dbReference type="ARBA" id="ARBA00022786"/>
    </source>
</evidence>
<feature type="compositionally biased region" description="Basic and acidic residues" evidence="16">
    <location>
        <begin position="53"/>
        <end position="70"/>
    </location>
</feature>
<dbReference type="SUPFAM" id="SSF57850">
    <property type="entry name" value="RING/U-box"/>
    <property type="match status" value="3"/>
</dbReference>
<evidence type="ECO:0000256" key="13">
    <source>
        <dbReference type="ARBA" id="ARBA00023136"/>
    </source>
</evidence>
<dbReference type="EC" id="2.3.2.31" evidence="4"/>
<dbReference type="PROSITE" id="PS50089">
    <property type="entry name" value="ZF_RING_2"/>
    <property type="match status" value="1"/>
</dbReference>
<evidence type="ECO:0000256" key="2">
    <source>
        <dbReference type="ARBA" id="ARBA00004141"/>
    </source>
</evidence>
<keyword evidence="5" id="KW-0808">Transferase</keyword>
<dbReference type="GO" id="GO:0008270">
    <property type="term" value="F:zinc ion binding"/>
    <property type="evidence" value="ECO:0007669"/>
    <property type="project" value="UniProtKB-KW"/>
</dbReference>
<evidence type="ECO:0000256" key="14">
    <source>
        <dbReference type="ARBA" id="ARBA00061087"/>
    </source>
</evidence>
<evidence type="ECO:0000313" key="22">
    <source>
        <dbReference type="RefSeq" id="XP_046587487.1"/>
    </source>
</evidence>
<dbReference type="CDD" id="cd20338">
    <property type="entry name" value="BRcat_RBR_RNF19"/>
    <property type="match status" value="1"/>
</dbReference>
<keyword evidence="13 17" id="KW-0472">Membrane</keyword>
<evidence type="ECO:0000256" key="16">
    <source>
        <dbReference type="SAM" id="MobiDB-lite"/>
    </source>
</evidence>
<feature type="domain" description="RING-type" evidence="19">
    <location>
        <begin position="106"/>
        <end position="325"/>
    </location>
</feature>
<reference evidence="22 23" key="1">
    <citation type="submission" date="2025-05" db="UniProtKB">
        <authorList>
            <consortium name="RefSeq"/>
        </authorList>
    </citation>
    <scope>IDENTIFICATION</scope>
    <source>
        <tissue evidence="22 23">Thorax and Abdomen</tissue>
        <tissue evidence="21">Whole body</tissue>
    </source>
</reference>
<evidence type="ECO:0000313" key="24">
    <source>
        <dbReference type="RefSeq" id="XP_046587496.1"/>
    </source>
</evidence>
<feature type="transmembrane region" description="Helical" evidence="17">
    <location>
        <begin position="335"/>
        <end position="368"/>
    </location>
</feature>
<dbReference type="InterPro" id="IPR002867">
    <property type="entry name" value="IBR_dom"/>
</dbReference>
<dbReference type="InterPro" id="IPR044066">
    <property type="entry name" value="TRIAD_supradom"/>
</dbReference>
<feature type="region of interest" description="Disordered" evidence="16">
    <location>
        <begin position="43"/>
        <end position="82"/>
    </location>
</feature>
<evidence type="ECO:0000256" key="3">
    <source>
        <dbReference type="ARBA" id="ARBA00004906"/>
    </source>
</evidence>
<evidence type="ECO:0000256" key="5">
    <source>
        <dbReference type="ARBA" id="ARBA00022679"/>
    </source>
</evidence>
<dbReference type="GO" id="GO:0005634">
    <property type="term" value="C:nucleus"/>
    <property type="evidence" value="ECO:0007669"/>
    <property type="project" value="UniProtKB-ARBA"/>
</dbReference>
<evidence type="ECO:0000256" key="9">
    <source>
        <dbReference type="ARBA" id="ARBA00022771"/>
    </source>
</evidence>
<evidence type="ECO:0000259" key="18">
    <source>
        <dbReference type="PROSITE" id="PS50089"/>
    </source>
</evidence>
<evidence type="ECO:0000259" key="19">
    <source>
        <dbReference type="PROSITE" id="PS51873"/>
    </source>
</evidence>
<evidence type="ECO:0000256" key="17">
    <source>
        <dbReference type="SAM" id="Phobius"/>
    </source>
</evidence>
<dbReference type="OrthoDB" id="1431934at2759"/>
<keyword evidence="10" id="KW-0833">Ubl conjugation pathway</keyword>
<keyword evidence="20" id="KW-1185">Reference proteome</keyword>
<dbReference type="InterPro" id="IPR001841">
    <property type="entry name" value="Znf_RING"/>
</dbReference>
<evidence type="ECO:0000313" key="23">
    <source>
        <dbReference type="RefSeq" id="XP_046587490.1"/>
    </source>
</evidence>
<comment type="pathway">
    <text evidence="3">Protein modification; protein ubiquitination.</text>
</comment>
<dbReference type="InterPro" id="IPR018957">
    <property type="entry name" value="Znf_C3HC4_RING-type"/>
</dbReference>
<dbReference type="PROSITE" id="PS51873">
    <property type="entry name" value="TRIAD"/>
    <property type="match status" value="1"/>
</dbReference>
<comment type="catalytic activity">
    <reaction evidence="1">
        <text>[E2 ubiquitin-conjugating enzyme]-S-ubiquitinyl-L-cysteine + [acceptor protein]-L-lysine = [E2 ubiquitin-conjugating enzyme]-L-cysteine + [acceptor protein]-N(6)-ubiquitinyl-L-lysine.</text>
        <dbReference type="EC" id="2.3.2.31"/>
    </reaction>
</comment>
<dbReference type="KEGG" id="nlo:107223879"/>
<dbReference type="Pfam" id="PF00097">
    <property type="entry name" value="zf-C3HC4"/>
    <property type="match status" value="1"/>
</dbReference>
<dbReference type="CDD" id="cd16629">
    <property type="entry name" value="RING-HC_RBR_RNF19"/>
    <property type="match status" value="1"/>
</dbReference>
<comment type="similarity">
    <text evidence="14">Belongs to the RBR family. RNF19 subfamily.</text>
</comment>
<proteinExistence type="inferred from homology"/>